<dbReference type="EMBL" id="CP108135">
    <property type="protein sequence ID" value="WTP67160.1"/>
    <property type="molecule type" value="Genomic_DNA"/>
</dbReference>
<evidence type="ECO:0000313" key="1">
    <source>
        <dbReference type="EMBL" id="WTP67160.1"/>
    </source>
</evidence>
<evidence type="ECO:0000313" key="2">
    <source>
        <dbReference type="Proteomes" id="UP001622496"/>
    </source>
</evidence>
<accession>A0ABZ1K9T4</accession>
<name>A0ABZ1K9T4_9ACTN</name>
<protein>
    <recommendedName>
        <fullName evidence="3">Secreted protein with PEP-CTERM sorting signal</fullName>
    </recommendedName>
</protein>
<dbReference type="RefSeq" id="WP_365850793.1">
    <property type="nucleotide sequence ID" value="NZ_CP108135.1"/>
</dbReference>
<gene>
    <name evidence="1" type="ORF">OG560_17745</name>
</gene>
<sequence length="43" mass="4594">MMLAAACGLSSLAALAVGAWAIETRLAALWRADQRRRAAARRP</sequence>
<proteinExistence type="predicted"/>
<organism evidence="1 2">
    <name type="scientific">[Kitasatospora] papulosa</name>
    <dbReference type="NCBI Taxonomy" id="1464011"/>
    <lineage>
        <taxon>Bacteria</taxon>
        <taxon>Bacillati</taxon>
        <taxon>Actinomycetota</taxon>
        <taxon>Actinomycetes</taxon>
        <taxon>Kitasatosporales</taxon>
        <taxon>Streptomycetaceae</taxon>
        <taxon>Streptomyces</taxon>
    </lineage>
</organism>
<keyword evidence="2" id="KW-1185">Reference proteome</keyword>
<dbReference type="Proteomes" id="UP001622496">
    <property type="component" value="Chromosome"/>
</dbReference>
<reference evidence="1 2" key="1">
    <citation type="submission" date="2022-10" db="EMBL/GenBank/DDBJ databases">
        <title>The complete genomes of actinobacterial strains from the NBC collection.</title>
        <authorList>
            <person name="Joergensen T.S."/>
            <person name="Alvarez Arevalo M."/>
            <person name="Sterndorff E.B."/>
            <person name="Faurdal D."/>
            <person name="Vuksanovic O."/>
            <person name="Mourched A.-S."/>
            <person name="Charusanti P."/>
            <person name="Shaw S."/>
            <person name="Blin K."/>
            <person name="Weber T."/>
        </authorList>
    </citation>
    <scope>NUCLEOTIDE SEQUENCE [LARGE SCALE GENOMIC DNA]</scope>
    <source>
        <strain evidence="1 2">NBC_00185</strain>
    </source>
</reference>
<evidence type="ECO:0008006" key="3">
    <source>
        <dbReference type="Google" id="ProtNLM"/>
    </source>
</evidence>